<keyword evidence="2" id="KW-1185">Reference proteome</keyword>
<dbReference type="VEuPathDB" id="FungiDB:JI435_402260"/>
<dbReference type="Proteomes" id="UP000663193">
    <property type="component" value="Chromosome 2"/>
</dbReference>
<gene>
    <name evidence="1" type="ORF">JI435_402260</name>
</gene>
<evidence type="ECO:0000313" key="1">
    <source>
        <dbReference type="EMBL" id="QRC92323.1"/>
    </source>
</evidence>
<protein>
    <submittedName>
        <fullName evidence="1">Uncharacterized protein</fullName>
    </submittedName>
</protein>
<proteinExistence type="predicted"/>
<reference evidence="2" key="1">
    <citation type="journal article" date="2021" name="BMC Genomics">
        <title>Chromosome-level genome assembly and manually-curated proteome of model necrotroph Parastagonospora nodorum Sn15 reveals a genome-wide trove of candidate effector homologs, and redundancy of virulence-related functions within an accessory chromosome.</title>
        <authorList>
            <person name="Bertazzoni S."/>
            <person name="Jones D.A.B."/>
            <person name="Phan H.T."/>
            <person name="Tan K.-C."/>
            <person name="Hane J.K."/>
        </authorList>
    </citation>
    <scope>NUCLEOTIDE SEQUENCE [LARGE SCALE GENOMIC DNA]</scope>
    <source>
        <strain evidence="2">SN15 / ATCC MYA-4574 / FGSC 10173)</strain>
    </source>
</reference>
<organism evidence="1 2">
    <name type="scientific">Phaeosphaeria nodorum (strain SN15 / ATCC MYA-4574 / FGSC 10173)</name>
    <name type="common">Glume blotch fungus</name>
    <name type="synonym">Parastagonospora nodorum</name>
    <dbReference type="NCBI Taxonomy" id="321614"/>
    <lineage>
        <taxon>Eukaryota</taxon>
        <taxon>Fungi</taxon>
        <taxon>Dikarya</taxon>
        <taxon>Ascomycota</taxon>
        <taxon>Pezizomycotina</taxon>
        <taxon>Dothideomycetes</taxon>
        <taxon>Pleosporomycetidae</taxon>
        <taxon>Pleosporales</taxon>
        <taxon>Pleosporineae</taxon>
        <taxon>Phaeosphaeriaceae</taxon>
        <taxon>Parastagonospora</taxon>
    </lineage>
</organism>
<name>A0A7U2HVL2_PHANO</name>
<accession>A0A7U2HVL2</accession>
<dbReference type="EMBL" id="CP069024">
    <property type="protein sequence ID" value="QRC92323.1"/>
    <property type="molecule type" value="Genomic_DNA"/>
</dbReference>
<sequence>MLPFSPFDLQCNNYTNSIISSANHTTTTHTHPTLTSIPTDSAGPKTCGDLNVLALSFLSFANVMDWMWIMTTMMNGFMFARSLFF</sequence>
<dbReference type="AlphaFoldDB" id="A0A7U2HVL2"/>
<evidence type="ECO:0000313" key="2">
    <source>
        <dbReference type="Proteomes" id="UP000663193"/>
    </source>
</evidence>